<comment type="caution">
    <text evidence="1">The sequence shown here is derived from an EMBL/GenBank/DDBJ whole genome shotgun (WGS) entry which is preliminary data.</text>
</comment>
<dbReference type="Gene3D" id="3.30.60.140">
    <property type="match status" value="1"/>
</dbReference>
<dbReference type="EMBL" id="LNYW01000007">
    <property type="protein sequence ID" value="KTD66059.1"/>
    <property type="molecule type" value="Genomic_DNA"/>
</dbReference>
<dbReference type="InterPro" id="IPR017133">
    <property type="entry name" value="PvcA"/>
</dbReference>
<dbReference type="OrthoDB" id="860574at2"/>
<keyword evidence="2" id="KW-1185">Reference proteome</keyword>
<evidence type="ECO:0000313" key="1">
    <source>
        <dbReference type="EMBL" id="KTD66059.1"/>
    </source>
</evidence>
<gene>
    <name evidence="1" type="ORF">Lsha_0135</name>
</gene>
<protein>
    <submittedName>
        <fullName evidence="1">Pyoverdine biosynthesis protein PvcA</fullName>
    </submittedName>
</protein>
<dbReference type="AlphaFoldDB" id="A0A0W0ZAC1"/>
<organism evidence="1 2">
    <name type="scientific">Legionella shakespearei DSM 23087</name>
    <dbReference type="NCBI Taxonomy" id="1122169"/>
    <lineage>
        <taxon>Bacteria</taxon>
        <taxon>Pseudomonadati</taxon>
        <taxon>Pseudomonadota</taxon>
        <taxon>Gammaproteobacteria</taxon>
        <taxon>Legionellales</taxon>
        <taxon>Legionellaceae</taxon>
        <taxon>Legionella</taxon>
    </lineage>
</organism>
<evidence type="ECO:0000313" key="2">
    <source>
        <dbReference type="Proteomes" id="UP000054600"/>
    </source>
</evidence>
<sequence>MSNTAYNLMTFENDIAMNESSHNDFAIEMAKRILAEVMIFRRVPETIASCNDLRCSDCSAHHLPKIISAVAQNKPVTFVLPAFPGKSPNPEKVLGHLPDLAERLSLRFLGNLCQRIKKIYVPGIKIILCSDGRVFSDVVGMVEEHVSAYQYELDKLIAELSLTDVSTFNLDDFYQGLDFVQMREELMKHYGNSSEYLKQKIRNGTKPKASADEQEAIRMYRGITRFLFEDAMHQNQTKSRTAIQKESRHKACEVIRRSNAWSHLIEKHFPDAVRLSIHPQTCGAKKLGIRLVGNESWMTPWHGVAVESKKGYILLKRSEAEALGARLIHNADGRQSHYSLLG</sequence>
<dbReference type="PANTHER" id="PTHR37285">
    <property type="entry name" value="SPORE WALL MATURATION PROTEIN DIT1"/>
    <property type="match status" value="1"/>
</dbReference>
<dbReference type="STRING" id="1122169.Lsha_0135"/>
<dbReference type="Pfam" id="PF05141">
    <property type="entry name" value="DIT1_PvcA"/>
    <property type="match status" value="1"/>
</dbReference>
<proteinExistence type="predicted"/>
<dbReference type="PIRSF" id="PIRSF037196">
    <property type="entry name" value="Pyoverdine_chromoph_PvcA"/>
    <property type="match status" value="1"/>
</dbReference>
<dbReference type="PATRIC" id="fig|1122169.6.peg.150"/>
<dbReference type="eggNOG" id="COG3207">
    <property type="taxonomic scope" value="Bacteria"/>
</dbReference>
<accession>A0A0W0ZAC1</accession>
<dbReference type="PANTHER" id="PTHR37285:SF5">
    <property type="entry name" value="SPORE WALL MATURATION PROTEIN DIT1"/>
    <property type="match status" value="1"/>
</dbReference>
<dbReference type="Proteomes" id="UP000054600">
    <property type="component" value="Unassembled WGS sequence"/>
</dbReference>
<name>A0A0W0ZAC1_9GAMM</name>
<dbReference type="InterPro" id="IPR007817">
    <property type="entry name" value="Isocyanide_synthase_DIT1"/>
</dbReference>
<reference evidence="1 2" key="1">
    <citation type="submission" date="2015-11" db="EMBL/GenBank/DDBJ databases">
        <title>Genomic analysis of 38 Legionella species identifies large and diverse effector repertoires.</title>
        <authorList>
            <person name="Burstein D."/>
            <person name="Amaro F."/>
            <person name="Zusman T."/>
            <person name="Lifshitz Z."/>
            <person name="Cohen O."/>
            <person name="Gilbert J.A."/>
            <person name="Pupko T."/>
            <person name="Shuman H.A."/>
            <person name="Segal G."/>
        </authorList>
    </citation>
    <scope>NUCLEOTIDE SEQUENCE [LARGE SCALE GENOMIC DNA]</scope>
    <source>
        <strain evidence="1 2">ATCC 49655</strain>
    </source>
</reference>